<feature type="repeat" description="ARM" evidence="1">
    <location>
        <begin position="150"/>
        <end position="192"/>
    </location>
</feature>
<dbReference type="AlphaFoldDB" id="A0A076FFQ9"/>
<dbReference type="SMART" id="SM00185">
    <property type="entry name" value="ARM"/>
    <property type="match status" value="12"/>
</dbReference>
<dbReference type="Pfam" id="PF00514">
    <property type="entry name" value="Arm"/>
    <property type="match status" value="1"/>
</dbReference>
<evidence type="ECO:0000256" key="1">
    <source>
        <dbReference type="PROSITE-ProRule" id="PRU00259"/>
    </source>
</evidence>
<organism evidence="2">
    <name type="scientific">Paracyclopina nana</name>
    <name type="common">Marine copepod</name>
    <dbReference type="NCBI Taxonomy" id="565004"/>
    <lineage>
        <taxon>Eukaryota</taxon>
        <taxon>Metazoa</taxon>
        <taxon>Ecdysozoa</taxon>
        <taxon>Arthropoda</taxon>
        <taxon>Crustacea</taxon>
        <taxon>Multicrustacea</taxon>
        <taxon>Hexanauplia</taxon>
        <taxon>Copepoda</taxon>
        <taxon>Cyclopoida</taxon>
        <taxon>Cyclopettidae</taxon>
        <taxon>Paracyclopina</taxon>
    </lineage>
</organism>
<accession>A0A076FFQ9</accession>
<dbReference type="PROSITE" id="PS50176">
    <property type="entry name" value="ARM_REPEAT"/>
    <property type="match status" value="3"/>
</dbReference>
<feature type="repeat" description="ARM" evidence="1">
    <location>
        <begin position="532"/>
        <end position="574"/>
    </location>
</feature>
<evidence type="ECO:0000313" key="2">
    <source>
        <dbReference type="EMBL" id="AII16540.1"/>
    </source>
</evidence>
<dbReference type="InterPro" id="IPR000225">
    <property type="entry name" value="Armadillo"/>
</dbReference>
<sequence>MMKHALAAQAAMRFSRPKLIQSSRIAAGRGGSFSAAEDSTTDEDSEDEPFTDLKTLAAQADLPNDFWQVQKVVRYLKIGNQTATIISLCNLVDFDLTKDYCQLAIMDAGGLEVLANLLETDDFKCKLGSLRILRLITVHPSIRRSVTLMGGIELMIGILSDSSQELQLLATETLANLAKFKRARRVVRKHGGIPKLVDLLDVDISKYVEENEDTRKAASEDNANVATAKVADLDLTLDVQVARGAAHALWALSKSKRNKNVIKRAGGLPLLAKLVKMRNTSILIPVIGTLQECASEKTYCVAIMQSEGMIADLVKNLHTDSHKLKMLCASAIFRLAEEDDSRHLVRLHGGLELLVDLIADPDNQSNKELMAAVTGAIWKCATGNDENVQRFQELELMQLLISLLRDNSDALDDLQFNPQKMGVLTNVVGAMAECTATQANIDIIKNEDGLAPLIKLINTDGPELLVNVSRALGECAGDKEALEKMRKLDGVRLLWSLLKHSSEKVQASAAWALSPCIQNAANSGDMVRSFVGGLELICSLLASTDTDVLAAVCYAIANIARDKENLAVITDHGVIEKLSKLANTEVDSLRAKLAEAIANCCDWAGNRAMFGQAGAVAPLVNYLASSDLDVHRSTSVALYQLSKDPWNCVTMHQNGVVPHLLRLIGSEDEDVQEASADCLQNIRKLALACEKFRYQHMKS</sequence>
<proteinExistence type="evidence at transcript level"/>
<feature type="repeat" description="ARM" evidence="1">
    <location>
        <begin position="655"/>
        <end position="682"/>
    </location>
</feature>
<dbReference type="SUPFAM" id="SSF48371">
    <property type="entry name" value="ARM repeat"/>
    <property type="match status" value="2"/>
</dbReference>
<dbReference type="PANTHER" id="PTHR46241:SF1">
    <property type="entry name" value="OUTER DYNEIN ARM-DOCKING COMPLEX SUBUNIT 2"/>
    <property type="match status" value="1"/>
</dbReference>
<reference evidence="2" key="1">
    <citation type="submission" date="2013-08" db="EMBL/GenBank/DDBJ databases">
        <title>Paracyclopina nana immune related genes.</title>
        <authorList>
            <person name="Kim B.-M."/>
            <person name="Rhee J.-S."/>
            <person name="Lee J.-S."/>
        </authorList>
    </citation>
    <scope>NUCLEOTIDE SEQUENCE</scope>
</reference>
<dbReference type="Gene3D" id="1.25.10.10">
    <property type="entry name" value="Leucine-rich Repeat Variant"/>
    <property type="match status" value="3"/>
</dbReference>
<name>A0A076FFQ9_PARNA</name>
<dbReference type="PANTHER" id="PTHR46241">
    <property type="entry name" value="ARMADILLO REPEAT-CONTAINING PROTEIN 4 ARMC4"/>
    <property type="match status" value="1"/>
</dbReference>
<protein>
    <submittedName>
        <fullName evidence="2">Catenin beta</fullName>
    </submittedName>
</protein>
<dbReference type="InterPro" id="IPR011989">
    <property type="entry name" value="ARM-like"/>
</dbReference>
<feature type="non-terminal residue" evidence="2">
    <location>
        <position position="699"/>
    </location>
</feature>
<dbReference type="EMBL" id="KF516636">
    <property type="protein sequence ID" value="AII16540.1"/>
    <property type="molecule type" value="mRNA"/>
</dbReference>
<dbReference type="InterPro" id="IPR016024">
    <property type="entry name" value="ARM-type_fold"/>
</dbReference>